<dbReference type="Pfam" id="PF00355">
    <property type="entry name" value="Rieske"/>
    <property type="match status" value="1"/>
</dbReference>
<dbReference type="PANTHER" id="PTHR43756:SF5">
    <property type="entry name" value="CHOLINE MONOOXYGENASE, CHLOROPLASTIC"/>
    <property type="match status" value="1"/>
</dbReference>
<dbReference type="SUPFAM" id="SSF50022">
    <property type="entry name" value="ISP domain"/>
    <property type="match status" value="1"/>
</dbReference>
<dbReference type="Proteomes" id="UP000309215">
    <property type="component" value="Unassembled WGS sequence"/>
</dbReference>
<gene>
    <name evidence="9" type="ORF">E8A74_34880</name>
</gene>
<evidence type="ECO:0000256" key="1">
    <source>
        <dbReference type="ARBA" id="ARBA00001962"/>
    </source>
</evidence>
<sequence>MESGTPRGSSFAAPAPWRRARRRAARGSEVDAGAAGAAPDQLPGAGLALVGAGDRRAAGLRGDDVRGALVGRGAGRQRLGLLREGGVLDVEVHVFLGITSSKGQRGDRDPSFHGCTFIPVRGCSRKCESSRSVCSARSIRARPARGSPVRQWDSRNCETGVEVPDPRPDRDRLRPVRQETQIELLGRALDHIDRRRSDADGEPFELPVDRYLDPSILERERALLRSRPVAVGFASQVAAPGDFLTHDHAGVPLVVTRDHDGVLRAFVNACRHRGARIADACGHAPRLVCPYHGWSYNLSGRLEGVPHRQEFAGVDLEPRGLIELPVWQRFGLIFACPTPGPATRVFPFADDLEELSTHVLHAPSERSRRMNWKLMMDGSWETYHFRVTHEKTIAPYFFDNLGVFDFVEPDLRMVLPKRSIVDVRDDDPATFRLRTHANLLYGLFPNTIVLVQPDHAMVVTMWPTAIDRTTLVAGMLIPEPPQTEKARAYWQKNEAIFWSAIEEDIAMGERIQSTLASGANRSFLFGRCEHLIGKFHRILDRALLDATSR</sequence>
<feature type="region of interest" description="Disordered" evidence="7">
    <location>
        <begin position="1"/>
        <end position="38"/>
    </location>
</feature>
<proteinExistence type="predicted"/>
<comment type="caution">
    <text evidence="9">The sequence shown here is derived from an EMBL/GenBank/DDBJ whole genome shotgun (WGS) entry which is preliminary data.</text>
</comment>
<dbReference type="Pfam" id="PF00848">
    <property type="entry name" value="Ring_hydroxyl_A"/>
    <property type="match status" value="1"/>
</dbReference>
<dbReference type="PROSITE" id="PS51296">
    <property type="entry name" value="RIESKE"/>
    <property type="match status" value="1"/>
</dbReference>
<evidence type="ECO:0000256" key="4">
    <source>
        <dbReference type="ARBA" id="ARBA00023002"/>
    </source>
</evidence>
<accession>A0A4U1J155</accession>
<keyword evidence="5" id="KW-0408">Iron</keyword>
<dbReference type="CDD" id="cd03469">
    <property type="entry name" value="Rieske_RO_Alpha_N"/>
    <property type="match status" value="1"/>
</dbReference>
<dbReference type="EMBL" id="SSMQ01000048">
    <property type="protein sequence ID" value="TKD00291.1"/>
    <property type="molecule type" value="Genomic_DNA"/>
</dbReference>
<evidence type="ECO:0000256" key="5">
    <source>
        <dbReference type="ARBA" id="ARBA00023004"/>
    </source>
</evidence>
<dbReference type="InterPro" id="IPR001663">
    <property type="entry name" value="Rng_hydr_dOase-A"/>
</dbReference>
<keyword evidence="3" id="KW-0479">Metal-binding</keyword>
<evidence type="ECO:0000256" key="7">
    <source>
        <dbReference type="SAM" id="MobiDB-lite"/>
    </source>
</evidence>
<comment type="cofactor">
    <cofactor evidence="1">
        <name>Fe cation</name>
        <dbReference type="ChEBI" id="CHEBI:24875"/>
    </cofactor>
</comment>
<dbReference type="SUPFAM" id="SSF55961">
    <property type="entry name" value="Bet v1-like"/>
    <property type="match status" value="1"/>
</dbReference>
<evidence type="ECO:0000313" key="10">
    <source>
        <dbReference type="Proteomes" id="UP000309215"/>
    </source>
</evidence>
<protein>
    <recommendedName>
        <fullName evidence="8">Rieske domain-containing protein</fullName>
    </recommendedName>
</protein>
<keyword evidence="6" id="KW-0411">Iron-sulfur</keyword>
<dbReference type="InterPro" id="IPR015879">
    <property type="entry name" value="Ring_hydroxy_dOase_asu_C_dom"/>
</dbReference>
<organism evidence="9 10">
    <name type="scientific">Polyangium fumosum</name>
    <dbReference type="NCBI Taxonomy" id="889272"/>
    <lineage>
        <taxon>Bacteria</taxon>
        <taxon>Pseudomonadati</taxon>
        <taxon>Myxococcota</taxon>
        <taxon>Polyangia</taxon>
        <taxon>Polyangiales</taxon>
        <taxon>Polyangiaceae</taxon>
        <taxon>Polyangium</taxon>
    </lineage>
</organism>
<evidence type="ECO:0000259" key="8">
    <source>
        <dbReference type="PROSITE" id="PS51296"/>
    </source>
</evidence>
<dbReference type="InterPro" id="IPR036922">
    <property type="entry name" value="Rieske_2Fe-2S_sf"/>
</dbReference>
<evidence type="ECO:0000256" key="2">
    <source>
        <dbReference type="ARBA" id="ARBA00022714"/>
    </source>
</evidence>
<dbReference type="GO" id="GO:0005506">
    <property type="term" value="F:iron ion binding"/>
    <property type="evidence" value="ECO:0007669"/>
    <property type="project" value="InterPro"/>
</dbReference>
<evidence type="ECO:0000313" key="9">
    <source>
        <dbReference type="EMBL" id="TKD00291.1"/>
    </source>
</evidence>
<keyword evidence="4" id="KW-0560">Oxidoreductase</keyword>
<evidence type="ECO:0000256" key="6">
    <source>
        <dbReference type="ARBA" id="ARBA00023014"/>
    </source>
</evidence>
<dbReference type="OrthoDB" id="7456916at2"/>
<dbReference type="PRINTS" id="PR00090">
    <property type="entry name" value="RNGDIOXGNASE"/>
</dbReference>
<name>A0A4U1J155_9BACT</name>
<dbReference type="AlphaFoldDB" id="A0A4U1J155"/>
<dbReference type="Gene3D" id="2.102.10.10">
    <property type="entry name" value="Rieske [2Fe-2S] iron-sulphur domain"/>
    <property type="match status" value="1"/>
</dbReference>
<keyword evidence="10" id="KW-1185">Reference proteome</keyword>
<dbReference type="GO" id="GO:0051537">
    <property type="term" value="F:2 iron, 2 sulfur cluster binding"/>
    <property type="evidence" value="ECO:0007669"/>
    <property type="project" value="UniProtKB-KW"/>
</dbReference>
<dbReference type="CDD" id="cd08887">
    <property type="entry name" value="RHO_alpha_C_3"/>
    <property type="match status" value="1"/>
</dbReference>
<dbReference type="InterPro" id="IPR017941">
    <property type="entry name" value="Rieske_2Fe-2S"/>
</dbReference>
<keyword evidence="2" id="KW-0001">2Fe-2S</keyword>
<dbReference type="Gene3D" id="3.90.380.10">
    <property type="entry name" value="Naphthalene 1,2-dioxygenase Alpha Subunit, Chain A, domain 1"/>
    <property type="match status" value="2"/>
</dbReference>
<reference evidence="9 10" key="1">
    <citation type="submission" date="2019-04" db="EMBL/GenBank/DDBJ databases">
        <authorList>
            <person name="Li Y."/>
            <person name="Wang J."/>
        </authorList>
    </citation>
    <scope>NUCLEOTIDE SEQUENCE [LARGE SCALE GENOMIC DNA]</scope>
    <source>
        <strain evidence="9 10">DSM 14668</strain>
    </source>
</reference>
<dbReference type="PANTHER" id="PTHR43756">
    <property type="entry name" value="CHOLINE MONOOXYGENASE, CHLOROPLASTIC"/>
    <property type="match status" value="1"/>
</dbReference>
<evidence type="ECO:0000256" key="3">
    <source>
        <dbReference type="ARBA" id="ARBA00022723"/>
    </source>
</evidence>
<feature type="domain" description="Rieske" evidence="8">
    <location>
        <begin position="230"/>
        <end position="335"/>
    </location>
</feature>
<dbReference type="GO" id="GO:0016491">
    <property type="term" value="F:oxidoreductase activity"/>
    <property type="evidence" value="ECO:0007669"/>
    <property type="project" value="UniProtKB-KW"/>
</dbReference>